<keyword evidence="2" id="KW-1185">Reference proteome</keyword>
<reference evidence="1 2" key="1">
    <citation type="submission" date="2019-05" db="EMBL/GenBank/DDBJ databases">
        <title>Draft genome sequence of Nonomuraea turkmeniaca DSM 43926.</title>
        <authorList>
            <person name="Saricaoglu S."/>
            <person name="Isik K."/>
        </authorList>
    </citation>
    <scope>NUCLEOTIDE SEQUENCE [LARGE SCALE GENOMIC DNA]</scope>
    <source>
        <strain evidence="1 2">DSM 43926</strain>
    </source>
</reference>
<dbReference type="EMBL" id="VCKY01000065">
    <property type="protein sequence ID" value="TMR19256.1"/>
    <property type="molecule type" value="Genomic_DNA"/>
</dbReference>
<evidence type="ECO:0000313" key="2">
    <source>
        <dbReference type="Proteomes" id="UP000309128"/>
    </source>
</evidence>
<accession>A0A5S4FHQ7</accession>
<dbReference type="OrthoDB" id="3389824at2"/>
<organism evidence="1 2">
    <name type="scientific">Nonomuraea turkmeniaca</name>
    <dbReference type="NCBI Taxonomy" id="103838"/>
    <lineage>
        <taxon>Bacteria</taxon>
        <taxon>Bacillati</taxon>
        <taxon>Actinomycetota</taxon>
        <taxon>Actinomycetes</taxon>
        <taxon>Streptosporangiales</taxon>
        <taxon>Streptosporangiaceae</taxon>
        <taxon>Nonomuraea</taxon>
    </lineage>
</organism>
<evidence type="ECO:0000313" key="1">
    <source>
        <dbReference type="EMBL" id="TMR19256.1"/>
    </source>
</evidence>
<protein>
    <submittedName>
        <fullName evidence="1">Uncharacterized protein</fullName>
    </submittedName>
</protein>
<dbReference type="AlphaFoldDB" id="A0A5S4FHQ7"/>
<comment type="caution">
    <text evidence="1">The sequence shown here is derived from an EMBL/GenBank/DDBJ whole genome shotgun (WGS) entry which is preliminary data.</text>
</comment>
<proteinExistence type="predicted"/>
<dbReference type="Proteomes" id="UP000309128">
    <property type="component" value="Unassembled WGS sequence"/>
</dbReference>
<dbReference type="RefSeq" id="WP_138667768.1">
    <property type="nucleotide sequence ID" value="NZ_VCKY01000065.1"/>
</dbReference>
<sequence>MDELVVEIHVPLVADPRVPEDDYAFPWIEVIDEFVFEREQQGEAEVFDDSEEFGDVYVFFISGADEDTLLSIASRAAVLDGVPVGAYAMVTHDEAGSFGLGRRVDLPLPRERD</sequence>
<gene>
    <name evidence="1" type="ORF">ETD86_20550</name>
</gene>
<name>A0A5S4FHQ7_9ACTN</name>